<evidence type="ECO:0000256" key="1">
    <source>
        <dbReference type="SAM" id="Phobius"/>
    </source>
</evidence>
<dbReference type="EMBL" id="JBHRYB010000003">
    <property type="protein sequence ID" value="MFC3679162.1"/>
    <property type="molecule type" value="Genomic_DNA"/>
</dbReference>
<reference evidence="3" key="1">
    <citation type="journal article" date="2019" name="Int. J. Syst. Evol. Microbiol.">
        <title>The Global Catalogue of Microorganisms (GCM) 10K type strain sequencing project: providing services to taxonomists for standard genome sequencing and annotation.</title>
        <authorList>
            <consortium name="The Broad Institute Genomics Platform"/>
            <consortium name="The Broad Institute Genome Sequencing Center for Infectious Disease"/>
            <person name="Wu L."/>
            <person name="Ma J."/>
        </authorList>
    </citation>
    <scope>NUCLEOTIDE SEQUENCE [LARGE SCALE GENOMIC DNA]</scope>
    <source>
        <strain evidence="3">KCTC 42424</strain>
    </source>
</reference>
<evidence type="ECO:0000313" key="2">
    <source>
        <dbReference type="EMBL" id="MFC3679162.1"/>
    </source>
</evidence>
<dbReference type="RefSeq" id="WP_376864822.1">
    <property type="nucleotide sequence ID" value="NZ_JBHRYB010000003.1"/>
</dbReference>
<evidence type="ECO:0000313" key="3">
    <source>
        <dbReference type="Proteomes" id="UP001595722"/>
    </source>
</evidence>
<proteinExistence type="predicted"/>
<sequence length="97" mass="10437">MPFRRRSSWLALLLCTLMVLVASGQSVHEQLAGHAFSEQCDYCLQALDPSALVPPLLIALPAVLLDLAPQVLLLVFVPRRLLLTGSPRAPPVVAAAQ</sequence>
<keyword evidence="1" id="KW-0812">Transmembrane</keyword>
<organism evidence="2 3">
    <name type="scientific">Bacterioplanoides pacificum</name>
    <dbReference type="NCBI Taxonomy" id="1171596"/>
    <lineage>
        <taxon>Bacteria</taxon>
        <taxon>Pseudomonadati</taxon>
        <taxon>Pseudomonadota</taxon>
        <taxon>Gammaproteobacteria</taxon>
        <taxon>Oceanospirillales</taxon>
        <taxon>Oceanospirillaceae</taxon>
        <taxon>Bacterioplanoides</taxon>
    </lineage>
</organism>
<evidence type="ECO:0008006" key="4">
    <source>
        <dbReference type="Google" id="ProtNLM"/>
    </source>
</evidence>
<keyword evidence="1" id="KW-1133">Transmembrane helix</keyword>
<comment type="caution">
    <text evidence="2">The sequence shown here is derived from an EMBL/GenBank/DDBJ whole genome shotgun (WGS) entry which is preliminary data.</text>
</comment>
<accession>A0ABV7VQK5</accession>
<name>A0ABV7VQK5_9GAMM</name>
<gene>
    <name evidence="2" type="ORF">ACFOMG_03445</name>
</gene>
<keyword evidence="1" id="KW-0472">Membrane</keyword>
<protein>
    <recommendedName>
        <fullName evidence="4">DUF2946 domain-containing protein</fullName>
    </recommendedName>
</protein>
<feature type="transmembrane region" description="Helical" evidence="1">
    <location>
        <begin position="56"/>
        <end position="77"/>
    </location>
</feature>
<dbReference type="Proteomes" id="UP001595722">
    <property type="component" value="Unassembled WGS sequence"/>
</dbReference>
<keyword evidence="3" id="KW-1185">Reference proteome</keyword>